<dbReference type="InterPro" id="IPR016195">
    <property type="entry name" value="Pol/histidinol_Pase-like"/>
</dbReference>
<sequence length="702" mass="78811">MRFLKYALYLLILFIFVYVITAKGTFGSLPKDGEISLEKRPLINSETTEQKQIFFGDLHVHTTFSQDAFFFSLPMLQGEGVHPPSDACNFARFCSALDFFSITDHAEGLTQDMWDKTIKATKSCNAVSSSPEKDLIAFAGWEWTQMSGEMGSPEDHYGHKNVILKDLKNLPKVPIGAGLTGLDYILKSRITPSLMLLADFPPEKIDFDFLAYRNETYSIPPCSQLDEKEILQRECKEEASTPRELFNRLDELNLEALVIPHGTTWGIHAPANATMSSQLTMNQHDPNRQRLFEIYSGHGNSEVYKDVKHFLKTSDGKNICPEPTKGFEPCCWRAGEIAKQQCHLKGEDSCEEKGVEIKQEFVDRITDITRFGIIEGAEPEDWLQCGQIQDEFLPAYTYRPKMSAQAALASEVASDNSMNRFKFGLIGSTDNHKARAGSGYKEFARKAMGDSWGAKNNLTWLIPPERGASFYSTGGLVAVHAQSLNRENVFNSLYNREVYATSGERILLWFDLIHPVLGKIPMGSEISIKQTNPTFSVTAIGSFKQEPGCPDYVHTSLEKDAISRLCLNECYNPTNERNKIDRIEVIKITVTKDLDNLDEVIQDPWKVFSCKDNGEGCSFQFTDSDFLNTKDETVYYVRAIQEASLAVGGDPLRCELDEDGECLKTVPCYASGPKFDPNDDCLAPIGERAWSSPIFITHENPS</sequence>
<dbReference type="AlphaFoldDB" id="A0A381PVN7"/>
<dbReference type="Pfam" id="PF12228">
    <property type="entry name" value="DUF3604"/>
    <property type="match status" value="2"/>
</dbReference>
<evidence type="ECO:0008006" key="2">
    <source>
        <dbReference type="Google" id="ProtNLM"/>
    </source>
</evidence>
<protein>
    <recommendedName>
        <fullName evidence="2">DUF3604 domain-containing protein</fullName>
    </recommendedName>
</protein>
<gene>
    <name evidence="1" type="ORF">METZ01_LOCUS22347</name>
</gene>
<name>A0A381PVN7_9ZZZZ</name>
<reference evidence="1" key="1">
    <citation type="submission" date="2018-05" db="EMBL/GenBank/DDBJ databases">
        <authorList>
            <person name="Lanie J.A."/>
            <person name="Ng W.-L."/>
            <person name="Kazmierczak K.M."/>
            <person name="Andrzejewski T.M."/>
            <person name="Davidsen T.M."/>
            <person name="Wayne K.J."/>
            <person name="Tettelin H."/>
            <person name="Glass J.I."/>
            <person name="Rusch D."/>
            <person name="Podicherti R."/>
            <person name="Tsui H.-C.T."/>
            <person name="Winkler M.E."/>
        </authorList>
    </citation>
    <scope>NUCLEOTIDE SEQUENCE</scope>
</reference>
<proteinExistence type="predicted"/>
<evidence type="ECO:0000313" key="1">
    <source>
        <dbReference type="EMBL" id="SUZ69493.1"/>
    </source>
</evidence>
<dbReference type="InterPro" id="IPR022028">
    <property type="entry name" value="DUF3604"/>
</dbReference>
<dbReference type="SUPFAM" id="SSF89550">
    <property type="entry name" value="PHP domain-like"/>
    <property type="match status" value="1"/>
</dbReference>
<dbReference type="EMBL" id="UINC01001063">
    <property type="protein sequence ID" value="SUZ69493.1"/>
    <property type="molecule type" value="Genomic_DNA"/>
</dbReference>
<dbReference type="Gene3D" id="3.20.20.140">
    <property type="entry name" value="Metal-dependent hydrolases"/>
    <property type="match status" value="1"/>
</dbReference>
<accession>A0A381PVN7</accession>
<organism evidence="1">
    <name type="scientific">marine metagenome</name>
    <dbReference type="NCBI Taxonomy" id="408172"/>
    <lineage>
        <taxon>unclassified sequences</taxon>
        <taxon>metagenomes</taxon>
        <taxon>ecological metagenomes</taxon>
    </lineage>
</organism>